<keyword evidence="11" id="KW-1185">Reference proteome</keyword>
<feature type="active site" evidence="9">
    <location>
        <position position="320"/>
    </location>
</feature>
<dbReference type="GO" id="GO:0019843">
    <property type="term" value="F:rRNA binding"/>
    <property type="evidence" value="ECO:0007669"/>
    <property type="project" value="TreeGrafter"/>
</dbReference>
<dbReference type="GO" id="GO:0000049">
    <property type="term" value="F:tRNA binding"/>
    <property type="evidence" value="ECO:0007669"/>
    <property type="project" value="TreeGrafter"/>
</dbReference>
<keyword evidence="3 7" id="KW-0949">S-adenosyl-L-methionine</keyword>
<evidence type="ECO:0000256" key="3">
    <source>
        <dbReference type="ARBA" id="ARBA00022691"/>
    </source>
</evidence>
<feature type="active site" description="Proton acceptor" evidence="7">
    <location>
        <position position="354"/>
    </location>
</feature>
<comment type="catalytic activity">
    <reaction evidence="6 7">
        <text>uridine(54) in tRNA + S-adenosyl-L-methionine = 5-methyluridine(54) in tRNA + S-adenosyl-L-homocysteine + H(+)</text>
        <dbReference type="Rhea" id="RHEA:42712"/>
        <dbReference type="Rhea" id="RHEA-COMP:10167"/>
        <dbReference type="Rhea" id="RHEA-COMP:10193"/>
        <dbReference type="ChEBI" id="CHEBI:15378"/>
        <dbReference type="ChEBI" id="CHEBI:57856"/>
        <dbReference type="ChEBI" id="CHEBI:59789"/>
        <dbReference type="ChEBI" id="CHEBI:65315"/>
        <dbReference type="ChEBI" id="CHEBI:74447"/>
        <dbReference type="EC" id="2.1.1.35"/>
    </reaction>
</comment>
<dbReference type="AlphaFoldDB" id="A0A9J6RRG2"/>
<evidence type="ECO:0000313" key="10">
    <source>
        <dbReference type="EMBL" id="MCZ0866946.1"/>
    </source>
</evidence>
<dbReference type="EC" id="2.1.1.35" evidence="7"/>
<proteinExistence type="inferred from homology"/>
<sequence length="362" mass="41734">MPLSNINPQHYQQQLDDKAQRVSQLFSEFKPPALEVYPSPPLHFRMRAEFKIWHKGEHSHYAMFKKETPKQPHFIDDFPIGSQTINKLMPRLMAAIQAEPLLRKRLFQVEFLTTLSGQALITLIYHKKLEQDWQQAAELLQKQLGAGIIGRSKKQKLVLKDDFVTETLDVAGQHFHFQQVESGFTQPNAKVNEKMLSWALQHSKHYQGDLLELYCGNGNFTAVLAQNFDKVLATEIAKTSVRSAEYNFNLNKVHNVKIARMSSEEFSSALMGEREYRRLADIDLSSYNITTVLVDPPRAGLDDNTIKLISQYQRIIYISCNPNTLHDNMKQLSLTHDIEQFAIFDQFPYTDHIESGLVLCKR</sequence>
<dbReference type="InterPro" id="IPR010280">
    <property type="entry name" value="U5_MeTrfase_fam"/>
</dbReference>
<comment type="function">
    <text evidence="7">Dual-specificity methyltransferase that catalyzes the formation of 5-methyluridine at position 54 (m5U54) in all tRNAs, and that of position 341 (m5U341) in tmRNA (transfer-mRNA).</text>
</comment>
<dbReference type="EMBL" id="JAPTGG010000019">
    <property type="protein sequence ID" value="MCZ0866946.1"/>
    <property type="molecule type" value="Genomic_DNA"/>
</dbReference>
<keyword evidence="4 7" id="KW-0819">tRNA processing</keyword>
<comment type="caution">
    <text evidence="10">The sequence shown here is derived from an EMBL/GenBank/DDBJ whole genome shotgun (WGS) entry which is preliminary data.</text>
</comment>
<dbReference type="GO" id="GO:0030697">
    <property type="term" value="F:tRNA (uracil(54)-C5)-methyltransferase activity, S-adenosyl methionine-dependent"/>
    <property type="evidence" value="ECO:0007669"/>
    <property type="project" value="UniProtKB-UniRule"/>
</dbReference>
<dbReference type="PROSITE" id="PS01231">
    <property type="entry name" value="TRMA_2"/>
    <property type="match status" value="1"/>
</dbReference>
<dbReference type="InterPro" id="IPR011869">
    <property type="entry name" value="TrmA_MeTrfase"/>
</dbReference>
<organism evidence="10 11">
    <name type="scientific">Dasania phycosphaerae</name>
    <dbReference type="NCBI Taxonomy" id="2950436"/>
    <lineage>
        <taxon>Bacteria</taxon>
        <taxon>Pseudomonadati</taxon>
        <taxon>Pseudomonadota</taxon>
        <taxon>Gammaproteobacteria</taxon>
        <taxon>Cellvibrionales</taxon>
        <taxon>Spongiibacteraceae</taxon>
        <taxon>Dasania</taxon>
    </lineage>
</organism>
<feature type="binding site" evidence="7 8">
    <location>
        <position position="295"/>
    </location>
    <ligand>
        <name>S-adenosyl-L-methionine</name>
        <dbReference type="ChEBI" id="CHEBI:59789"/>
    </ligand>
</feature>
<dbReference type="CDD" id="cd02440">
    <property type="entry name" value="AdoMet_MTases"/>
    <property type="match status" value="1"/>
</dbReference>
<dbReference type="Pfam" id="PF05958">
    <property type="entry name" value="tRNA_U5-meth_tr"/>
    <property type="match status" value="1"/>
</dbReference>
<dbReference type="PANTHER" id="PTHR47790">
    <property type="entry name" value="TRNA/TMRNA (URACIL-C(5))-METHYLTRANSFERASE"/>
    <property type="match status" value="1"/>
</dbReference>
<evidence type="ECO:0000256" key="8">
    <source>
        <dbReference type="PROSITE-ProRule" id="PRU01024"/>
    </source>
</evidence>
<dbReference type="PROSITE" id="PS51687">
    <property type="entry name" value="SAM_MT_RNA_M5U"/>
    <property type="match status" value="1"/>
</dbReference>
<comment type="catalytic activity">
    <reaction evidence="5 7">
        <text>uridine(341) in tmRNA + S-adenosyl-L-methionine = 5-methyluridine(341) in tmRNA + S-adenosyl-L-homocysteine + H(+)</text>
        <dbReference type="Rhea" id="RHEA:43612"/>
        <dbReference type="Rhea" id="RHEA-COMP:10630"/>
        <dbReference type="Rhea" id="RHEA-COMP:10631"/>
        <dbReference type="ChEBI" id="CHEBI:15378"/>
        <dbReference type="ChEBI" id="CHEBI:57856"/>
        <dbReference type="ChEBI" id="CHEBI:59789"/>
        <dbReference type="ChEBI" id="CHEBI:65315"/>
        <dbReference type="ChEBI" id="CHEBI:74447"/>
    </reaction>
</comment>
<dbReference type="Proteomes" id="UP001069090">
    <property type="component" value="Unassembled WGS sequence"/>
</dbReference>
<dbReference type="GO" id="GO:0005829">
    <property type="term" value="C:cytosol"/>
    <property type="evidence" value="ECO:0007669"/>
    <property type="project" value="TreeGrafter"/>
</dbReference>
<evidence type="ECO:0000313" key="11">
    <source>
        <dbReference type="Proteomes" id="UP001069090"/>
    </source>
</evidence>
<keyword evidence="1 7" id="KW-0489">Methyltransferase</keyword>
<evidence type="ECO:0000256" key="2">
    <source>
        <dbReference type="ARBA" id="ARBA00022679"/>
    </source>
</evidence>
<dbReference type="Gene3D" id="2.40.50.1070">
    <property type="match status" value="1"/>
</dbReference>
<evidence type="ECO:0000256" key="6">
    <source>
        <dbReference type="ARBA" id="ARBA00052788"/>
    </source>
</evidence>
<name>A0A9J6RRG2_9GAMM</name>
<dbReference type="PANTHER" id="PTHR47790:SF2">
    <property type="entry name" value="TRNA_TMRNA (URACIL-C(5))-METHYLTRANSFERASE"/>
    <property type="match status" value="1"/>
</dbReference>
<dbReference type="InterPro" id="IPR030390">
    <property type="entry name" value="MeTrfase_TrmA_AS"/>
</dbReference>
<comment type="similarity">
    <text evidence="7">Belongs to the class I-like SAM-binding methyltransferase superfamily. RNA M5U methyltransferase family. TrmA subfamily.</text>
</comment>
<reference evidence="10 11" key="1">
    <citation type="submission" date="2022-12" db="EMBL/GenBank/DDBJ databases">
        <title>Dasania phycosphaerae sp. nov., isolated from particulate material of the south coast of Korea.</title>
        <authorList>
            <person name="Jiang Y."/>
        </authorList>
    </citation>
    <scope>NUCLEOTIDE SEQUENCE [LARGE SCALE GENOMIC DNA]</scope>
    <source>
        <strain evidence="10 11">GY-19</strain>
    </source>
</reference>
<protein>
    <recommendedName>
        <fullName evidence="7">tRNA/tmRNA (uracil-C(5))-methyltransferase</fullName>
        <ecNumber evidence="7">2.1.1.35</ecNumber>
    </recommendedName>
    <alternativeName>
        <fullName evidence="7">tRNA (uracil(54)-C(5))-methyltransferase</fullName>
    </alternativeName>
    <alternativeName>
        <fullName evidence="7">tRNA(m5U54)-methyltransferase</fullName>
        <shortName evidence="7">RUMT</shortName>
    </alternativeName>
    <alternativeName>
        <fullName evidence="7">tmRNA (uracil(341)-C(5))-methyltransferase</fullName>
    </alternativeName>
</protein>
<gene>
    <name evidence="7 10" type="primary">trmA</name>
    <name evidence="10" type="ORF">O0V09_17200</name>
</gene>
<feature type="binding site" evidence="7 8">
    <location>
        <position position="214"/>
    </location>
    <ligand>
        <name>S-adenosyl-L-methionine</name>
        <dbReference type="ChEBI" id="CHEBI:59789"/>
    </ligand>
</feature>
<evidence type="ECO:0000256" key="4">
    <source>
        <dbReference type="ARBA" id="ARBA00022694"/>
    </source>
</evidence>
<evidence type="ECO:0000256" key="1">
    <source>
        <dbReference type="ARBA" id="ARBA00022603"/>
    </source>
</evidence>
<feature type="binding site" evidence="7">
    <location>
        <position position="219"/>
    </location>
    <ligand>
        <name>S-adenosyl-L-methionine</name>
        <dbReference type="ChEBI" id="CHEBI:59789"/>
    </ligand>
</feature>
<dbReference type="PROSITE" id="PS01230">
    <property type="entry name" value="TRMA_1"/>
    <property type="match status" value="1"/>
</dbReference>
<dbReference type="FunFam" id="2.40.50.1070:FF:000001">
    <property type="entry name" value="tRNA/tmRNA (uracil-C(5))-methyltransferase"/>
    <property type="match status" value="1"/>
</dbReference>
<accession>A0A9J6RRG2</accession>
<dbReference type="GO" id="GO:0030488">
    <property type="term" value="P:tRNA methylation"/>
    <property type="evidence" value="ECO:0007669"/>
    <property type="project" value="UniProtKB-UniRule"/>
</dbReference>
<dbReference type="FunFam" id="3.40.50.150:FF:000012">
    <property type="entry name" value="tRNA/tmRNA (uracil-C(5))-methyltransferase"/>
    <property type="match status" value="1"/>
</dbReference>
<evidence type="ECO:0000256" key="7">
    <source>
        <dbReference type="HAMAP-Rule" id="MF_01011"/>
    </source>
</evidence>
<feature type="active site" description="Nucleophile" evidence="7 8">
    <location>
        <position position="320"/>
    </location>
</feature>
<dbReference type="NCBIfam" id="TIGR02143">
    <property type="entry name" value="trmA_only"/>
    <property type="match status" value="1"/>
</dbReference>
<dbReference type="RefSeq" id="WP_258332897.1">
    <property type="nucleotide sequence ID" value="NZ_JAPTGG010000019.1"/>
</dbReference>
<keyword evidence="2 7" id="KW-0808">Transferase</keyword>
<evidence type="ECO:0000256" key="5">
    <source>
        <dbReference type="ARBA" id="ARBA00051255"/>
    </source>
</evidence>
<evidence type="ECO:0000256" key="9">
    <source>
        <dbReference type="PROSITE-ProRule" id="PRU10015"/>
    </source>
</evidence>
<dbReference type="HAMAP" id="MF_01011">
    <property type="entry name" value="RNA_methyltr_TrmA"/>
    <property type="match status" value="1"/>
</dbReference>
<dbReference type="InterPro" id="IPR029063">
    <property type="entry name" value="SAM-dependent_MTases_sf"/>
</dbReference>
<dbReference type="Gene3D" id="3.40.50.150">
    <property type="entry name" value="Vaccinia Virus protein VP39"/>
    <property type="match status" value="1"/>
</dbReference>
<dbReference type="SUPFAM" id="SSF53335">
    <property type="entry name" value="S-adenosyl-L-methionine-dependent methyltransferases"/>
    <property type="match status" value="1"/>
</dbReference>
<feature type="binding site" evidence="7 8">
    <location>
        <position position="235"/>
    </location>
    <ligand>
        <name>S-adenosyl-L-methionine</name>
        <dbReference type="ChEBI" id="CHEBI:59789"/>
    </ligand>
</feature>
<feature type="binding site" evidence="7 8">
    <location>
        <position position="186"/>
    </location>
    <ligand>
        <name>S-adenosyl-L-methionine</name>
        <dbReference type="ChEBI" id="CHEBI:59789"/>
    </ligand>
</feature>
<dbReference type="InterPro" id="IPR030391">
    <property type="entry name" value="MeTrfase_TrmA_CS"/>
</dbReference>